<sequence>MKTILLSLLLCLACSWGAAAQTVVPLGVWADDTGESHIEIYRCGELLCGKLVWLQQPQEAITGKPKLDQHNPDPDKRTVPLHNMPVLQGLRYNPGSDRWEDGQIYDPSNGHTYSCYLSMAGKDKLEVKGYIGFSLIGRSHYWVRVR</sequence>
<dbReference type="Pfam" id="PF09917">
    <property type="entry name" value="DUF2147"/>
    <property type="match status" value="1"/>
</dbReference>
<feature type="chain" id="PRO_5014909301" evidence="1">
    <location>
        <begin position="21"/>
        <end position="146"/>
    </location>
</feature>
<dbReference type="Gene3D" id="2.40.128.520">
    <property type="match status" value="1"/>
</dbReference>
<dbReference type="RefSeq" id="WP_245882783.1">
    <property type="nucleotide sequence ID" value="NZ_PGFA01000001.1"/>
</dbReference>
<protein>
    <submittedName>
        <fullName evidence="3">Uncharacterized protein DUF2147</fullName>
    </submittedName>
</protein>
<evidence type="ECO:0000259" key="2">
    <source>
        <dbReference type="Pfam" id="PF09917"/>
    </source>
</evidence>
<feature type="domain" description="DUF2147" evidence="2">
    <location>
        <begin position="27"/>
        <end position="144"/>
    </location>
</feature>
<organism evidence="3 4">
    <name type="scientific">Hymenobacter chitinivorans DSM 11115</name>
    <dbReference type="NCBI Taxonomy" id="1121954"/>
    <lineage>
        <taxon>Bacteria</taxon>
        <taxon>Pseudomonadati</taxon>
        <taxon>Bacteroidota</taxon>
        <taxon>Cytophagia</taxon>
        <taxon>Cytophagales</taxon>
        <taxon>Hymenobacteraceae</taxon>
        <taxon>Hymenobacter</taxon>
    </lineage>
</organism>
<evidence type="ECO:0000313" key="3">
    <source>
        <dbReference type="EMBL" id="PJJ60260.1"/>
    </source>
</evidence>
<dbReference type="PANTHER" id="PTHR36919:SF2">
    <property type="entry name" value="BLL6627 PROTEIN"/>
    <property type="match status" value="1"/>
</dbReference>
<evidence type="ECO:0000313" key="4">
    <source>
        <dbReference type="Proteomes" id="UP000228535"/>
    </source>
</evidence>
<comment type="caution">
    <text evidence="3">The sequence shown here is derived from an EMBL/GenBank/DDBJ whole genome shotgun (WGS) entry which is preliminary data.</text>
</comment>
<dbReference type="InterPro" id="IPR019223">
    <property type="entry name" value="DUF2147"/>
</dbReference>
<reference evidence="3 4" key="1">
    <citation type="submission" date="2017-11" db="EMBL/GenBank/DDBJ databases">
        <title>Genomic Encyclopedia of Archaeal and Bacterial Type Strains, Phase II (KMG-II): From Individual Species to Whole Genera.</title>
        <authorList>
            <person name="Goeker M."/>
        </authorList>
    </citation>
    <scope>NUCLEOTIDE SEQUENCE [LARGE SCALE GENOMIC DNA]</scope>
    <source>
        <strain evidence="3 4">DSM 11115</strain>
    </source>
</reference>
<evidence type="ECO:0000256" key="1">
    <source>
        <dbReference type="SAM" id="SignalP"/>
    </source>
</evidence>
<name>A0A2M9BQL9_9BACT</name>
<accession>A0A2M9BQL9</accession>
<dbReference type="AlphaFoldDB" id="A0A2M9BQL9"/>
<dbReference type="Proteomes" id="UP000228535">
    <property type="component" value="Unassembled WGS sequence"/>
</dbReference>
<proteinExistence type="predicted"/>
<feature type="signal peptide" evidence="1">
    <location>
        <begin position="1"/>
        <end position="20"/>
    </location>
</feature>
<dbReference type="PANTHER" id="PTHR36919">
    <property type="entry name" value="BLR1215 PROTEIN"/>
    <property type="match status" value="1"/>
</dbReference>
<keyword evidence="4" id="KW-1185">Reference proteome</keyword>
<keyword evidence="1" id="KW-0732">Signal</keyword>
<gene>
    <name evidence="3" type="ORF">CLV45_1685</name>
</gene>
<dbReference type="EMBL" id="PGFA01000001">
    <property type="protein sequence ID" value="PJJ60260.1"/>
    <property type="molecule type" value="Genomic_DNA"/>
</dbReference>